<dbReference type="PANTHER" id="PTHR19325">
    <property type="entry name" value="COMPLEMENT COMPONENT-RELATED SUSHI DOMAIN-CONTAINING"/>
    <property type="match status" value="1"/>
</dbReference>
<feature type="disulfide bond" evidence="9">
    <location>
        <begin position="267"/>
        <end position="310"/>
    </location>
</feature>
<feature type="domain" description="Sushi" evidence="12">
    <location>
        <begin position="871"/>
        <end position="929"/>
    </location>
</feature>
<feature type="disulfide bond" evidence="9">
    <location>
        <begin position="780"/>
        <end position="807"/>
    </location>
</feature>
<evidence type="ECO:0000256" key="11">
    <source>
        <dbReference type="SAM" id="Phobius"/>
    </source>
</evidence>
<proteinExistence type="predicted"/>
<dbReference type="FunFam" id="2.10.70.10:FF:000014">
    <property type="entry name" value="Membrane cofactor protein"/>
    <property type="match status" value="2"/>
</dbReference>
<evidence type="ECO:0000256" key="3">
    <source>
        <dbReference type="ARBA" id="ARBA00022729"/>
    </source>
</evidence>
<dbReference type="InterPro" id="IPR035976">
    <property type="entry name" value="Sushi/SCR/CCP_sf"/>
</dbReference>
<keyword evidence="11" id="KW-0812">Transmembrane</keyword>
<dbReference type="Pfam" id="PF00084">
    <property type="entry name" value="Sushi"/>
    <property type="match status" value="13"/>
</dbReference>
<feature type="disulfide bond" evidence="9">
    <location>
        <begin position="146"/>
        <end position="189"/>
    </location>
</feature>
<keyword evidence="7 9" id="KW-1015">Disulfide bond</keyword>
<evidence type="ECO:0000256" key="5">
    <source>
        <dbReference type="ARBA" id="ARBA00022859"/>
    </source>
</evidence>
<dbReference type="EMBL" id="QUSF01000065">
    <property type="protein sequence ID" value="RLV96974.1"/>
    <property type="molecule type" value="Genomic_DNA"/>
</dbReference>
<comment type="caution">
    <text evidence="9">Lacks conserved residue(s) required for the propagation of feature annotation.</text>
</comment>
<dbReference type="CDD" id="cd00033">
    <property type="entry name" value="CCP"/>
    <property type="match status" value="13"/>
</dbReference>
<evidence type="ECO:0000313" key="13">
    <source>
        <dbReference type="EMBL" id="RLV96974.1"/>
    </source>
</evidence>
<feature type="domain" description="Sushi" evidence="12">
    <location>
        <begin position="414"/>
        <end position="474"/>
    </location>
</feature>
<feature type="domain" description="Sushi" evidence="12">
    <location>
        <begin position="810"/>
        <end position="870"/>
    </location>
</feature>
<dbReference type="InterPro" id="IPR050350">
    <property type="entry name" value="Compl-Cell_Adhes-Reg"/>
</dbReference>
<evidence type="ECO:0000256" key="2">
    <source>
        <dbReference type="ARBA" id="ARBA00022659"/>
    </source>
</evidence>
<feature type="disulfide bond" evidence="9">
    <location>
        <begin position="234"/>
        <end position="261"/>
    </location>
</feature>
<dbReference type="SUPFAM" id="SSF57535">
    <property type="entry name" value="Complement control module/SCR domain"/>
    <property type="match status" value="13"/>
</dbReference>
<evidence type="ECO:0000313" key="14">
    <source>
        <dbReference type="Proteomes" id="UP000276834"/>
    </source>
</evidence>
<feature type="disulfide bond" evidence="9">
    <location>
        <begin position="445"/>
        <end position="472"/>
    </location>
</feature>
<evidence type="ECO:0000256" key="9">
    <source>
        <dbReference type="PROSITE-ProRule" id="PRU00302"/>
    </source>
</evidence>
<keyword evidence="1" id="KW-0399">Innate immunity</keyword>
<reference evidence="13 14" key="1">
    <citation type="journal article" date="2018" name="Proc. R. Soc. B">
        <title>A non-coding region near Follistatin controls head colour polymorphism in the Gouldian finch.</title>
        <authorList>
            <person name="Toomey M.B."/>
            <person name="Marques C.I."/>
            <person name="Andrade P."/>
            <person name="Araujo P.M."/>
            <person name="Sabatino S."/>
            <person name="Gazda M.A."/>
            <person name="Afonso S."/>
            <person name="Lopes R.J."/>
            <person name="Corbo J.C."/>
            <person name="Carneiro M."/>
        </authorList>
    </citation>
    <scope>NUCLEOTIDE SEQUENCE [LARGE SCALE GENOMIC DNA]</scope>
    <source>
        <strain evidence="13">Red01</strain>
        <tissue evidence="13">Muscle</tissue>
    </source>
</reference>
<feature type="domain" description="Sushi" evidence="12">
    <location>
        <begin position="205"/>
        <end position="263"/>
    </location>
</feature>
<evidence type="ECO:0000256" key="1">
    <source>
        <dbReference type="ARBA" id="ARBA00022588"/>
    </source>
</evidence>
<feature type="disulfide bond" evidence="9">
    <location>
        <begin position="751"/>
        <end position="794"/>
    </location>
</feature>
<keyword evidence="4" id="KW-0677">Repeat</keyword>
<evidence type="ECO:0000256" key="8">
    <source>
        <dbReference type="ARBA" id="ARBA00023180"/>
    </source>
</evidence>
<feature type="disulfide bond" evidence="9">
    <location>
        <begin position="812"/>
        <end position="855"/>
    </location>
</feature>
<keyword evidence="11" id="KW-0472">Membrane</keyword>
<dbReference type="FunFam" id="2.10.70.10:FF:000055">
    <property type="entry name" value="Complement decay-accelerating factor, GPI-anchored"/>
    <property type="match status" value="1"/>
</dbReference>
<accession>A0A3L8S5A3</accession>
<dbReference type="Gene3D" id="2.10.70.10">
    <property type="entry name" value="Complement Module, domain 1"/>
    <property type="match status" value="14"/>
</dbReference>
<dbReference type="Proteomes" id="UP000276834">
    <property type="component" value="Unassembled WGS sequence"/>
</dbReference>
<feature type="region of interest" description="Disordered" evidence="10">
    <location>
        <begin position="1"/>
        <end position="25"/>
    </location>
</feature>
<feature type="domain" description="Sushi" evidence="12">
    <location>
        <begin position="17"/>
        <end position="78"/>
    </location>
</feature>
<evidence type="ECO:0000256" key="7">
    <source>
        <dbReference type="ARBA" id="ARBA00023157"/>
    </source>
</evidence>
<feature type="domain" description="Sushi" evidence="12">
    <location>
        <begin position="538"/>
        <end position="602"/>
    </location>
</feature>
<comment type="caution">
    <text evidence="13">The sequence shown here is derived from an EMBL/GenBank/DDBJ whole genome shotgun (WGS) entry which is preliminary data.</text>
</comment>
<name>A0A3L8S5A3_CHLGU</name>
<keyword evidence="2 9" id="KW-0768">Sushi</keyword>
<keyword evidence="3" id="KW-0732">Signal</keyword>
<dbReference type="GO" id="GO:0045087">
    <property type="term" value="P:innate immune response"/>
    <property type="evidence" value="ECO:0007669"/>
    <property type="project" value="UniProtKB-KW"/>
</dbReference>
<feature type="domain" description="Sushi" evidence="12">
    <location>
        <begin position="326"/>
        <end position="385"/>
    </location>
</feature>
<feature type="disulfide bond" evidence="9">
    <location>
        <begin position="296"/>
        <end position="323"/>
    </location>
</feature>
<dbReference type="InterPro" id="IPR000436">
    <property type="entry name" value="Sushi_SCR_CCP_dom"/>
</dbReference>
<dbReference type="PANTHER" id="PTHR19325:SF551">
    <property type="entry name" value="ZONA PELLUCIDA SPERM-BINDING PROTEIN 3 RECEPTOR"/>
    <property type="match status" value="1"/>
</dbReference>
<feature type="domain" description="Sushi" evidence="12">
    <location>
        <begin position="144"/>
        <end position="204"/>
    </location>
</feature>
<dbReference type="GO" id="GO:0006958">
    <property type="term" value="P:complement activation, classical pathway"/>
    <property type="evidence" value="ECO:0007669"/>
    <property type="project" value="UniProtKB-KW"/>
</dbReference>
<evidence type="ECO:0000259" key="12">
    <source>
        <dbReference type="PROSITE" id="PS50923"/>
    </source>
</evidence>
<feature type="disulfide bond" evidence="9">
    <location>
        <begin position="416"/>
        <end position="459"/>
    </location>
</feature>
<keyword evidence="8" id="KW-0325">Glycoprotein</keyword>
<keyword evidence="6" id="KW-0180">Complement pathway</keyword>
<gene>
    <name evidence="13" type="ORF">DV515_00012258</name>
</gene>
<keyword evidence="14" id="KW-1185">Reference proteome</keyword>
<feature type="disulfide bond" evidence="9">
    <location>
        <begin position="81"/>
        <end position="124"/>
    </location>
</feature>
<feature type="disulfide bond" evidence="9">
    <location>
        <begin position="841"/>
        <end position="868"/>
    </location>
</feature>
<evidence type="ECO:0000256" key="6">
    <source>
        <dbReference type="ARBA" id="ARBA00022875"/>
    </source>
</evidence>
<feature type="domain" description="Sushi" evidence="12">
    <location>
        <begin position="79"/>
        <end position="143"/>
    </location>
</feature>
<feature type="transmembrane region" description="Helical" evidence="11">
    <location>
        <begin position="937"/>
        <end position="959"/>
    </location>
</feature>
<feature type="disulfide bond" evidence="9">
    <location>
        <begin position="175"/>
        <end position="202"/>
    </location>
</feature>
<dbReference type="OrthoDB" id="6127264at2759"/>
<feature type="domain" description="Sushi" evidence="12">
    <location>
        <begin position="265"/>
        <end position="325"/>
    </location>
</feature>
<dbReference type="PROSITE" id="PS50923">
    <property type="entry name" value="SUSHI"/>
    <property type="match status" value="11"/>
</dbReference>
<feature type="domain" description="Sushi" evidence="12">
    <location>
        <begin position="749"/>
        <end position="809"/>
    </location>
</feature>
<keyword evidence="11" id="KW-1133">Transmembrane helix</keyword>
<feature type="disulfide bond" evidence="9">
    <location>
        <begin position="900"/>
        <end position="927"/>
    </location>
</feature>
<evidence type="ECO:0000256" key="10">
    <source>
        <dbReference type="SAM" id="MobiDB-lite"/>
    </source>
</evidence>
<sequence length="976" mass="103687">MSAQLRADGGWHSLPGKQCPSPGNPANGRAVVLTDLLFGSKINYTCDKGYKLVGGSQRICEVSGTHVSWNGDPPVCQRLTCAAPPAIPNGTHSGGSRDTFSLGDVVTYTCASGLALAGGTSLSCTSVDGQHGTWSGAVPRCQEVTCPAAPSIANGQHSASPGARHSPGSLVLYTCAEGYSLLGNASIRCTAKGTWSRPQPRCRAIGCTRPEIKNGKVTGSETTYSLEDIVIFECNFGYALKGSQESQCQFGGKWHPPVPTCEKLPSCPSPPTIRNGQHDSRGVTEFIPGMAVKYHCDPGYVLTGKTMVSCLPSGVWSIPYPWCEVITCSSPSIKDGEVAEGRRAAYHPGDSVTFQCHPGFVLRGSRGAKCQPDSRWVPAVPTCQPGEPAVTGSSAPPPGETPKALLSAPALAARLCPPPPVIAHATLGAEPGMNFTSGTSVSYSCQPGFSLLGDPSVLCTAWGNWSLPYPRCAAGCGTPTLLLFAELSQEYENQTEFPVGMTVNYTCRPGYVEQPQISPAITCLENLTWSEAQEFCKSGCGAPPNLTFAELTREYKNQLEFAVGDTVHYSCRPGHSRRLGVPQTLTCLQNHTWSEALEFCKRKQCRHPEPPRNGRVVVLTDLLFGSTVSHTCDEGWPRAGAERGSKAVLQGGSSPLEITWVLINHLTNLSQSYGVSAAPLGSGKKELGVLHSHVSNQQRDLGVLCPAPQIQNGKVAVPKLRYTYRDSVTFKCHRGFTLRGHATSQCRVLHCLKPADITHGSFRGPAKAVFTAGTSVNYICEPGFSLLGTASIYCTASGAWSHPPPVCQAVKCLQPPNITNGRLKGNTSGTFPSGAVVSYSCDPGYSLVGNASINCTASGSWSQPLPRCKEIRCEFPDVQGVKKAIKGNTYRSGTNITLECDDGYMLEGIRHTQCQEDFSWDPPVPACKLTSPKFGSVGLGTAAAAVLLLLGAGVVWKIISKQKEGNAYMQYSSTNA</sequence>
<feature type="disulfide bond" evidence="9">
    <location>
        <begin position="356"/>
        <end position="383"/>
    </location>
</feature>
<dbReference type="FunFam" id="2.10.70.10:FF:000070">
    <property type="entry name" value="Complement C3d receptor 2"/>
    <property type="match status" value="2"/>
</dbReference>
<evidence type="ECO:0000256" key="4">
    <source>
        <dbReference type="ARBA" id="ARBA00022737"/>
    </source>
</evidence>
<dbReference type="AlphaFoldDB" id="A0A3L8S5A3"/>
<dbReference type="SMART" id="SM00032">
    <property type="entry name" value="CCP"/>
    <property type="match status" value="14"/>
</dbReference>
<protein>
    <recommendedName>
        <fullName evidence="12">Sushi domain-containing protein</fullName>
    </recommendedName>
</protein>
<keyword evidence="5" id="KW-0391">Immunity</keyword>
<organism evidence="13 14">
    <name type="scientific">Chloebia gouldiae</name>
    <name type="common">Gouldian finch</name>
    <name type="synonym">Erythrura gouldiae</name>
    <dbReference type="NCBI Taxonomy" id="44316"/>
    <lineage>
        <taxon>Eukaryota</taxon>
        <taxon>Metazoa</taxon>
        <taxon>Chordata</taxon>
        <taxon>Craniata</taxon>
        <taxon>Vertebrata</taxon>
        <taxon>Euteleostomi</taxon>
        <taxon>Archelosauria</taxon>
        <taxon>Archosauria</taxon>
        <taxon>Dinosauria</taxon>
        <taxon>Saurischia</taxon>
        <taxon>Theropoda</taxon>
        <taxon>Coelurosauria</taxon>
        <taxon>Aves</taxon>
        <taxon>Neognathae</taxon>
        <taxon>Neoaves</taxon>
        <taxon>Telluraves</taxon>
        <taxon>Australaves</taxon>
        <taxon>Passeriformes</taxon>
        <taxon>Passeroidea</taxon>
        <taxon>Passeridae</taxon>
        <taxon>Chloebia</taxon>
    </lineage>
</organism>